<name>A0ABY6RCY7_9MYCO</name>
<dbReference type="RefSeq" id="WP_131808372.1">
    <property type="nucleotide sequence ID" value="NZ_CADEAW010000055.1"/>
</dbReference>
<dbReference type="Proteomes" id="UP000271464">
    <property type="component" value="Unassembled WGS sequence"/>
</dbReference>
<reference evidence="1 2" key="1">
    <citation type="submission" date="2018-09" db="EMBL/GenBank/DDBJ databases">
        <authorList>
            <person name="Tagini F."/>
        </authorList>
    </citation>
    <scope>NUCLEOTIDE SEQUENCE [LARGE SCALE GENOMIC DNA]</scope>
    <source>
        <strain evidence="1 2">MK4</strain>
    </source>
</reference>
<evidence type="ECO:0000313" key="1">
    <source>
        <dbReference type="EMBL" id="VAZ88148.1"/>
    </source>
</evidence>
<dbReference type="EMBL" id="UPHM01000012">
    <property type="protein sequence ID" value="VAZ88148.1"/>
    <property type="molecule type" value="Genomic_DNA"/>
</dbReference>
<sequence length="101" mass="11131">MSMPPQILGLDDQARAARLALAVFDNDRARYDAALADSLGHGPELIYALVRCWAAGLVEHHGTAAARVRVERMLAGITEHLEELSDRHIPRVADDFDGDVW</sequence>
<dbReference type="GeneID" id="66599334"/>
<evidence type="ECO:0000313" key="2">
    <source>
        <dbReference type="Proteomes" id="UP000271464"/>
    </source>
</evidence>
<accession>A0ABY6RCY7</accession>
<protein>
    <submittedName>
        <fullName evidence="1">Uncharacterized protein</fullName>
    </submittedName>
</protein>
<proteinExistence type="predicted"/>
<keyword evidence="2" id="KW-1185">Reference proteome</keyword>
<gene>
    <name evidence="1" type="ORF">LAUMK4_00606</name>
</gene>
<organism evidence="1 2">
    <name type="scientific">Mycobacterium persicum</name>
    <dbReference type="NCBI Taxonomy" id="1487726"/>
    <lineage>
        <taxon>Bacteria</taxon>
        <taxon>Bacillati</taxon>
        <taxon>Actinomycetota</taxon>
        <taxon>Actinomycetes</taxon>
        <taxon>Mycobacteriales</taxon>
        <taxon>Mycobacteriaceae</taxon>
        <taxon>Mycobacterium</taxon>
    </lineage>
</organism>
<comment type="caution">
    <text evidence="1">The sequence shown here is derived from an EMBL/GenBank/DDBJ whole genome shotgun (WGS) entry which is preliminary data.</text>
</comment>